<accession>A0A316EFM3</accession>
<dbReference type="Proteomes" id="UP000245489">
    <property type="component" value="Unassembled WGS sequence"/>
</dbReference>
<gene>
    <name evidence="1" type="ORF">LV89_00454</name>
</gene>
<reference evidence="1 2" key="1">
    <citation type="submission" date="2018-05" db="EMBL/GenBank/DDBJ databases">
        <title>Genomic Encyclopedia of Archaeal and Bacterial Type Strains, Phase II (KMG-II): from individual species to whole genera.</title>
        <authorList>
            <person name="Goeker M."/>
        </authorList>
    </citation>
    <scope>NUCLEOTIDE SEQUENCE [LARGE SCALE GENOMIC DNA]</scope>
    <source>
        <strain evidence="1 2">DSM 22214</strain>
    </source>
</reference>
<evidence type="ECO:0000313" key="2">
    <source>
        <dbReference type="Proteomes" id="UP000245489"/>
    </source>
</evidence>
<name>A0A316EFM3_9BACT</name>
<protein>
    <submittedName>
        <fullName evidence="1">Uncharacterized protein (DUF1501 family)</fullName>
    </submittedName>
</protein>
<evidence type="ECO:0000313" key="1">
    <source>
        <dbReference type="EMBL" id="PWK28901.1"/>
    </source>
</evidence>
<dbReference type="InterPro" id="IPR010869">
    <property type="entry name" value="DUF1501"/>
</dbReference>
<sequence>MKRRDFLAATSSFLVPVMVGGMGVKAFGANSPLVQSLMKTDALAKDRVLVIIYLNGGNDGLNTVIPLDQYSQYNTLRSNIAIPQASVLPIGSGVTGLHPSMTGLKQLHDNGKLAVVHSVSYPTPNYSHYRATDIWMTGSDASVQADTGWAGRYLEDRFLNYPTPPITDRDAANATMEDPLAIQIGYLTSTTVLGSNQSMAVAINDPASYATLVGGGSGGTTTDLPCCEAGDLVAFIRQQQALAIGYSAEITAAHNAGNITPAPTYPTSNSIADQLKIVARLVGGGLKTKVYFLSIGGFDTHAGQVQSGGGTNNNLGGHATLLGRVSAGIAAFQADLQQRGIEDKVVGFTFSEFGRRANSNSSAGTDHGVAAPMFVFGSSLKRQMVGRNPNIGGYSNLPTDLNGTTGNQDLKMQIDFRRIYWDILIDWFGRSKTDATSLLFNKSFDTVSLFTDEVCTIKTGSWHDEKTWSCGRVPFTTENARICAGHTVTLSANATIKNLQNYGNLNVAAGVNLSIAGI</sequence>
<dbReference type="PANTHER" id="PTHR43737">
    <property type="entry name" value="BLL7424 PROTEIN"/>
    <property type="match status" value="1"/>
</dbReference>
<keyword evidence="2" id="KW-1185">Reference proteome</keyword>
<dbReference type="PANTHER" id="PTHR43737:SF1">
    <property type="entry name" value="DUF1501 DOMAIN-CONTAINING PROTEIN"/>
    <property type="match status" value="1"/>
</dbReference>
<comment type="caution">
    <text evidence="1">The sequence shown here is derived from an EMBL/GenBank/DDBJ whole genome shotgun (WGS) entry which is preliminary data.</text>
</comment>
<dbReference type="AlphaFoldDB" id="A0A316EFM3"/>
<proteinExistence type="predicted"/>
<dbReference type="Pfam" id="PF07394">
    <property type="entry name" value="DUF1501"/>
    <property type="match status" value="1"/>
</dbReference>
<dbReference type="OrthoDB" id="9779968at2"/>
<dbReference type="RefSeq" id="WP_109741238.1">
    <property type="nucleotide sequence ID" value="NZ_QGGO01000002.1"/>
</dbReference>
<dbReference type="EMBL" id="QGGO01000002">
    <property type="protein sequence ID" value="PWK28901.1"/>
    <property type="molecule type" value="Genomic_DNA"/>
</dbReference>
<organism evidence="1 2">
    <name type="scientific">Arcicella aurantiaca</name>
    <dbReference type="NCBI Taxonomy" id="591202"/>
    <lineage>
        <taxon>Bacteria</taxon>
        <taxon>Pseudomonadati</taxon>
        <taxon>Bacteroidota</taxon>
        <taxon>Cytophagia</taxon>
        <taxon>Cytophagales</taxon>
        <taxon>Flectobacillaceae</taxon>
        <taxon>Arcicella</taxon>
    </lineage>
</organism>